<keyword evidence="7" id="KW-0684">Rhamnose metabolism</keyword>
<protein>
    <submittedName>
        <fullName evidence="10">Rhamnulokinase</fullName>
        <ecNumber evidence="10">2.7.1.5</ecNumber>
    </submittedName>
</protein>
<dbReference type="InterPro" id="IPR018485">
    <property type="entry name" value="FGGY_C"/>
</dbReference>
<dbReference type="GO" id="GO:0019301">
    <property type="term" value="P:rhamnose catabolic process"/>
    <property type="evidence" value="ECO:0007669"/>
    <property type="project" value="InterPro"/>
</dbReference>
<evidence type="ECO:0000259" key="9">
    <source>
        <dbReference type="Pfam" id="PF02782"/>
    </source>
</evidence>
<accession>A0A090NL31</accession>
<dbReference type="PANTHER" id="PTHR10196:SF93">
    <property type="entry name" value="L-RHAMNULOKINASE"/>
    <property type="match status" value="1"/>
</dbReference>
<dbReference type="InterPro" id="IPR013449">
    <property type="entry name" value="Rhamnulokinase"/>
</dbReference>
<evidence type="ECO:0000256" key="1">
    <source>
        <dbReference type="ARBA" id="ARBA00009156"/>
    </source>
</evidence>
<feature type="domain" description="Carbohydrate kinase FGGY N-terminal" evidence="8">
    <location>
        <begin position="7"/>
        <end position="139"/>
    </location>
</feature>
<dbReference type="Proteomes" id="UP000017944">
    <property type="component" value="Unassembled WGS sequence"/>
</dbReference>
<dbReference type="FunFam" id="3.30.420.40:FF:000073">
    <property type="entry name" value="Rhamnulokinase"/>
    <property type="match status" value="1"/>
</dbReference>
<dbReference type="GO" id="GO:0006071">
    <property type="term" value="P:glycerol metabolic process"/>
    <property type="evidence" value="ECO:0007669"/>
    <property type="project" value="TreeGrafter"/>
</dbReference>
<dbReference type="GO" id="GO:0005524">
    <property type="term" value="F:ATP binding"/>
    <property type="evidence" value="ECO:0007669"/>
    <property type="project" value="UniProtKB-KW"/>
</dbReference>
<evidence type="ECO:0000313" key="11">
    <source>
        <dbReference type="Proteomes" id="UP000017944"/>
    </source>
</evidence>
<dbReference type="PANTHER" id="PTHR10196">
    <property type="entry name" value="SUGAR KINASE"/>
    <property type="match status" value="1"/>
</dbReference>
<dbReference type="AlphaFoldDB" id="A0A090NL31"/>
<evidence type="ECO:0000256" key="3">
    <source>
        <dbReference type="ARBA" id="ARBA00022741"/>
    </source>
</evidence>
<comment type="caution">
    <text evidence="10">The sequence shown here is derived from an EMBL/GenBank/DDBJ whole genome shotgun (WGS) entry which is preliminary data.</text>
</comment>
<dbReference type="GO" id="GO:0004370">
    <property type="term" value="F:glycerol kinase activity"/>
    <property type="evidence" value="ECO:0007669"/>
    <property type="project" value="TreeGrafter"/>
</dbReference>
<evidence type="ECO:0000313" key="10">
    <source>
        <dbReference type="EMBL" id="ESU81180.1"/>
    </source>
</evidence>
<dbReference type="GO" id="GO:0008993">
    <property type="term" value="F:rhamnulokinase activity"/>
    <property type="evidence" value="ECO:0007669"/>
    <property type="project" value="UniProtKB-EC"/>
</dbReference>
<evidence type="ECO:0000256" key="7">
    <source>
        <dbReference type="ARBA" id="ARBA00023308"/>
    </source>
</evidence>
<evidence type="ECO:0000256" key="2">
    <source>
        <dbReference type="ARBA" id="ARBA00022679"/>
    </source>
</evidence>
<keyword evidence="5" id="KW-0067">ATP-binding</keyword>
<dbReference type="RefSeq" id="WP_000144061.1">
    <property type="nucleotide sequence ID" value="NZ_AXUT01000072.1"/>
</dbReference>
<comment type="similarity">
    <text evidence="1">Belongs to the FGGY kinase family.</text>
</comment>
<reference evidence="10 11" key="1">
    <citation type="submission" date="2013-10" db="EMBL/GenBank/DDBJ databases">
        <title>Draft genomes and the virulence plasmids of Sd1617 vaccine constructs: WRSd3 and WRSd5.</title>
        <authorList>
            <person name="Aksomboon Vongsawan A."/>
            <person name="Venkatesan M.M."/>
            <person name="Vaisvil B."/>
            <person name="Emel G."/>
            <person name="Kepatral V."/>
            <person name="Sethabutr O."/>
            <person name="Serichantalergs O."/>
            <person name="Mason C."/>
        </authorList>
    </citation>
    <scope>NUCLEOTIDE SEQUENCE [LARGE SCALE GENOMIC DNA]</scope>
    <source>
        <strain evidence="10 11">WRSd3</strain>
    </source>
</reference>
<evidence type="ECO:0000256" key="4">
    <source>
        <dbReference type="ARBA" id="ARBA00022777"/>
    </source>
</evidence>
<dbReference type="Pfam" id="PF02782">
    <property type="entry name" value="FGGY_C"/>
    <property type="match status" value="1"/>
</dbReference>
<sequence length="387" mass="42522">MTFRNCVAVDLGASSGRVMLARYERECRSLTLREIHRFNNGLHSQNGYVTWDVDSLESAIRLGLNKACEEGIRIDSIGIDTWGVDFVLLDQQGQRVGLPVAYRDSRTDGLMAQAQQQLGKRDIYQRSGIQFLPFNTASAVIASPLNGSRAAYLSSGTWSLMGFESQTPFTNDTALAANITNEGGAEGRYRVLKNIMGLWLLQRVLQERQINDLPALIAATQALPACRFIINPNDDRFINPDEMCSEIQAACRETAQPIPESDAELARCIFDSLALLYADVLHELAQLRGEDFSQLHIVGGGCQNTLLNQLCADACGIRVIAGPVEASTLGNIGIQLMTLDELNNVDDFHQVVSTTANLTTFTPNPDSEIAHYVAQLHSTRQTKELCA</sequence>
<evidence type="ECO:0000259" key="8">
    <source>
        <dbReference type="Pfam" id="PF00370"/>
    </source>
</evidence>
<dbReference type="InterPro" id="IPR043129">
    <property type="entry name" value="ATPase_NBD"/>
</dbReference>
<dbReference type="EC" id="2.7.1.5" evidence="10"/>
<dbReference type="SUPFAM" id="SSF53067">
    <property type="entry name" value="Actin-like ATPase domain"/>
    <property type="match status" value="2"/>
</dbReference>
<dbReference type="EMBL" id="AXUT01000072">
    <property type="protein sequence ID" value="ESU81180.1"/>
    <property type="molecule type" value="Genomic_DNA"/>
</dbReference>
<dbReference type="CDD" id="cd07771">
    <property type="entry name" value="ASKHA_NBD_FGGY_RhaB-like"/>
    <property type="match status" value="1"/>
</dbReference>
<gene>
    <name evidence="10" type="ORF">WRSd3_00927</name>
</gene>
<keyword evidence="4 10" id="KW-0418">Kinase</keyword>
<keyword evidence="6" id="KW-1015">Disulfide bond</keyword>
<organism evidence="10 11">
    <name type="scientific">Shigella dysenteriae WRSd3</name>
    <dbReference type="NCBI Taxonomy" id="1401327"/>
    <lineage>
        <taxon>Bacteria</taxon>
        <taxon>Pseudomonadati</taxon>
        <taxon>Pseudomonadota</taxon>
        <taxon>Gammaproteobacteria</taxon>
        <taxon>Enterobacterales</taxon>
        <taxon>Enterobacteriaceae</taxon>
        <taxon>Shigella</taxon>
    </lineage>
</organism>
<dbReference type="Pfam" id="PF00370">
    <property type="entry name" value="FGGY_N"/>
    <property type="match status" value="1"/>
</dbReference>
<dbReference type="PATRIC" id="fig|1401327.3.peg.849"/>
<evidence type="ECO:0000256" key="6">
    <source>
        <dbReference type="ARBA" id="ARBA00023157"/>
    </source>
</evidence>
<proteinExistence type="inferred from homology"/>
<name>A0A090NL31_SHIDY</name>
<dbReference type="Gene3D" id="3.30.420.40">
    <property type="match status" value="2"/>
</dbReference>
<keyword evidence="3" id="KW-0547">Nucleotide-binding</keyword>
<dbReference type="InterPro" id="IPR018484">
    <property type="entry name" value="FGGY_N"/>
</dbReference>
<keyword evidence="2 10" id="KW-0808">Transferase</keyword>
<evidence type="ECO:0000256" key="5">
    <source>
        <dbReference type="ARBA" id="ARBA00022840"/>
    </source>
</evidence>
<feature type="domain" description="Carbohydrate kinase FGGY C-terminal" evidence="9">
    <location>
        <begin position="151"/>
        <end position="338"/>
    </location>
</feature>
<dbReference type="GO" id="GO:0005829">
    <property type="term" value="C:cytosol"/>
    <property type="evidence" value="ECO:0007669"/>
    <property type="project" value="TreeGrafter"/>
</dbReference>